<dbReference type="PRINTS" id="PR00193">
    <property type="entry name" value="MYOSINHEAVY"/>
</dbReference>
<dbReference type="Gene3D" id="1.20.58.530">
    <property type="match status" value="1"/>
</dbReference>
<dbReference type="Pfam" id="PF00069">
    <property type="entry name" value="Pkinase"/>
    <property type="match status" value="1"/>
</dbReference>
<dbReference type="SUPFAM" id="SSF52540">
    <property type="entry name" value="P-loop containing nucleoside triphosphate hydrolases"/>
    <property type="match status" value="1"/>
</dbReference>
<dbReference type="InterPro" id="IPR000048">
    <property type="entry name" value="IQ_motif_EF-hand-BS"/>
</dbReference>
<evidence type="ECO:0000259" key="24">
    <source>
        <dbReference type="PROSITE" id="PS50011"/>
    </source>
</evidence>
<evidence type="ECO:0000256" key="8">
    <source>
        <dbReference type="ARBA" id="ARBA00022679"/>
    </source>
</evidence>
<keyword evidence="5" id="KW-0963">Cytoplasm</keyword>
<dbReference type="GO" id="GO:0007601">
    <property type="term" value="P:visual perception"/>
    <property type="evidence" value="ECO:0007669"/>
    <property type="project" value="UniProtKB-KW"/>
</dbReference>
<feature type="domain" description="Myosin motor" evidence="25">
    <location>
        <begin position="342"/>
        <end position="1035"/>
    </location>
</feature>
<dbReference type="FunFam" id="1.10.510.10:FF:000421">
    <property type="entry name" value="Serine/threonine-protein kinase PAK 6"/>
    <property type="match status" value="1"/>
</dbReference>
<evidence type="ECO:0000256" key="7">
    <source>
        <dbReference type="ARBA" id="ARBA00022606"/>
    </source>
</evidence>
<feature type="compositionally biased region" description="Basic and acidic residues" evidence="23">
    <location>
        <begin position="317"/>
        <end position="326"/>
    </location>
</feature>
<evidence type="ECO:0000256" key="6">
    <source>
        <dbReference type="ARBA" id="ARBA00022527"/>
    </source>
</evidence>
<dbReference type="EC" id="2.7.11.1" evidence="4"/>
<accession>A0A9P0JK54</accession>
<evidence type="ECO:0000256" key="14">
    <source>
        <dbReference type="ARBA" id="ARBA00023175"/>
    </source>
</evidence>
<dbReference type="Gene3D" id="1.20.120.720">
    <property type="entry name" value="Myosin VI head, motor domain, U50 subdomain"/>
    <property type="match status" value="1"/>
</dbReference>
<dbReference type="EMBL" id="OU899037">
    <property type="protein sequence ID" value="CAH1737735.1"/>
    <property type="molecule type" value="Genomic_DNA"/>
</dbReference>
<dbReference type="InterPro" id="IPR017441">
    <property type="entry name" value="Protein_kinase_ATP_BS"/>
</dbReference>
<dbReference type="PROSITE" id="PS00107">
    <property type="entry name" value="PROTEIN_KINASE_ATP"/>
    <property type="match status" value="1"/>
</dbReference>
<evidence type="ECO:0000256" key="4">
    <source>
        <dbReference type="ARBA" id="ARBA00012513"/>
    </source>
</evidence>
<dbReference type="PANTHER" id="PTHR46256:SF3">
    <property type="entry name" value="MYOSIN MOTOR DOMAIN-CONTAINING PROTEIN"/>
    <property type="match status" value="1"/>
</dbReference>
<keyword evidence="12 21" id="KW-0067">ATP-binding</keyword>
<protein>
    <recommendedName>
        <fullName evidence="4">non-specific serine/threonine protein kinase</fullName>
        <ecNumber evidence="4">2.7.11.1</ecNumber>
    </recommendedName>
</protein>
<dbReference type="InterPro" id="IPR001609">
    <property type="entry name" value="Myosin_head_motor_dom-like"/>
</dbReference>
<keyword evidence="6" id="KW-0723">Serine/threonine-protein kinase</keyword>
<dbReference type="Gene3D" id="3.40.850.10">
    <property type="entry name" value="Kinesin motor domain"/>
    <property type="match status" value="1"/>
</dbReference>
<dbReference type="SMART" id="SM00242">
    <property type="entry name" value="MYSc"/>
    <property type="match status" value="1"/>
</dbReference>
<evidence type="ECO:0000259" key="25">
    <source>
        <dbReference type="PROSITE" id="PS51456"/>
    </source>
</evidence>
<dbReference type="GO" id="GO:0000146">
    <property type="term" value="F:microfilament motor activity"/>
    <property type="evidence" value="ECO:0007669"/>
    <property type="project" value="TreeGrafter"/>
</dbReference>
<keyword evidence="17" id="KW-0966">Cell projection</keyword>
<dbReference type="Pfam" id="PF00612">
    <property type="entry name" value="IQ"/>
    <property type="match status" value="2"/>
</dbReference>
<keyword evidence="18" id="KW-0844">Vision</keyword>
<evidence type="ECO:0000256" key="12">
    <source>
        <dbReference type="ARBA" id="ARBA00022840"/>
    </source>
</evidence>
<dbReference type="Proteomes" id="UP001154329">
    <property type="component" value="Chromosome 4"/>
</dbReference>
<evidence type="ECO:0000256" key="16">
    <source>
        <dbReference type="ARBA" id="ARBA00023212"/>
    </source>
</evidence>
<evidence type="ECO:0000256" key="21">
    <source>
        <dbReference type="PROSITE-ProRule" id="PRU00782"/>
    </source>
</evidence>
<keyword evidence="11" id="KW-0418">Kinase</keyword>
<keyword evidence="9" id="KW-0677">Repeat</keyword>
<evidence type="ECO:0000256" key="17">
    <source>
        <dbReference type="ARBA" id="ARBA00023273"/>
    </source>
</evidence>
<organism evidence="26 27">
    <name type="scientific">Aphis gossypii</name>
    <name type="common">Cotton aphid</name>
    <dbReference type="NCBI Taxonomy" id="80765"/>
    <lineage>
        <taxon>Eukaryota</taxon>
        <taxon>Metazoa</taxon>
        <taxon>Ecdysozoa</taxon>
        <taxon>Arthropoda</taxon>
        <taxon>Hexapoda</taxon>
        <taxon>Insecta</taxon>
        <taxon>Pterygota</taxon>
        <taxon>Neoptera</taxon>
        <taxon>Paraneoptera</taxon>
        <taxon>Hemiptera</taxon>
        <taxon>Sternorrhyncha</taxon>
        <taxon>Aphidomorpha</taxon>
        <taxon>Aphidoidea</taxon>
        <taxon>Aphididae</taxon>
        <taxon>Aphidini</taxon>
        <taxon>Aphis</taxon>
        <taxon>Aphis</taxon>
    </lineage>
</organism>
<dbReference type="PROSITE" id="PS51456">
    <property type="entry name" value="MYOSIN_MOTOR"/>
    <property type="match status" value="1"/>
</dbReference>
<reference evidence="26" key="1">
    <citation type="submission" date="2022-02" db="EMBL/GenBank/DDBJ databases">
        <authorList>
            <person name="King R."/>
        </authorList>
    </citation>
    <scope>NUCLEOTIDE SEQUENCE</scope>
</reference>
<feature type="domain" description="Protein kinase" evidence="24">
    <location>
        <begin position="22"/>
        <end position="290"/>
    </location>
</feature>
<evidence type="ECO:0000256" key="18">
    <source>
        <dbReference type="ARBA" id="ARBA00023305"/>
    </source>
</evidence>
<comment type="catalytic activity">
    <reaction evidence="20">
        <text>L-seryl-[protein] + ATP = O-phospho-L-seryl-[protein] + ADP + H(+)</text>
        <dbReference type="Rhea" id="RHEA:17989"/>
        <dbReference type="Rhea" id="RHEA-COMP:9863"/>
        <dbReference type="Rhea" id="RHEA-COMP:11604"/>
        <dbReference type="ChEBI" id="CHEBI:15378"/>
        <dbReference type="ChEBI" id="CHEBI:29999"/>
        <dbReference type="ChEBI" id="CHEBI:30616"/>
        <dbReference type="ChEBI" id="CHEBI:83421"/>
        <dbReference type="ChEBI" id="CHEBI:456216"/>
        <dbReference type="EC" id="2.7.11.1"/>
    </reaction>
</comment>
<dbReference type="InterPro" id="IPR008271">
    <property type="entry name" value="Ser/Thr_kinase_AS"/>
</dbReference>
<dbReference type="PROSITE" id="PS50096">
    <property type="entry name" value="IQ"/>
    <property type="match status" value="1"/>
</dbReference>
<evidence type="ECO:0000256" key="3">
    <source>
        <dbReference type="ARBA" id="ARBA00006998"/>
    </source>
</evidence>
<evidence type="ECO:0000256" key="15">
    <source>
        <dbReference type="ARBA" id="ARBA00023203"/>
    </source>
</evidence>
<evidence type="ECO:0000256" key="1">
    <source>
        <dbReference type="ARBA" id="ARBA00004245"/>
    </source>
</evidence>
<dbReference type="GO" id="GO:0042995">
    <property type="term" value="C:cell projection"/>
    <property type="evidence" value="ECO:0007669"/>
    <property type="project" value="UniProtKB-SubCell"/>
</dbReference>
<comment type="similarity">
    <text evidence="3">In the C-terminal section; belongs to the TRAFAC class myosin-kinesin ATPase superfamily. Myosin family.</text>
</comment>
<dbReference type="PROSITE" id="PS00108">
    <property type="entry name" value="PROTEIN_KINASE_ST"/>
    <property type="match status" value="1"/>
</dbReference>
<dbReference type="InterPro" id="IPR011009">
    <property type="entry name" value="Kinase-like_dom_sf"/>
</dbReference>
<dbReference type="GO" id="GO:0005737">
    <property type="term" value="C:cytoplasm"/>
    <property type="evidence" value="ECO:0007669"/>
    <property type="project" value="UniProtKB-ARBA"/>
</dbReference>
<dbReference type="SUPFAM" id="SSF56112">
    <property type="entry name" value="Protein kinase-like (PK-like)"/>
    <property type="match status" value="1"/>
</dbReference>
<dbReference type="GO" id="GO:0005524">
    <property type="term" value="F:ATP binding"/>
    <property type="evidence" value="ECO:0007669"/>
    <property type="project" value="UniProtKB-UniRule"/>
</dbReference>
<dbReference type="Gene3D" id="1.20.5.190">
    <property type="match status" value="1"/>
</dbReference>
<gene>
    <name evidence="26" type="ORF">APHIGO_LOCUS11206</name>
</gene>
<evidence type="ECO:0000256" key="20">
    <source>
        <dbReference type="ARBA" id="ARBA00048679"/>
    </source>
</evidence>
<evidence type="ECO:0000256" key="5">
    <source>
        <dbReference type="ARBA" id="ARBA00022490"/>
    </source>
</evidence>
<dbReference type="Gene3D" id="1.10.10.820">
    <property type="match status" value="1"/>
</dbReference>
<dbReference type="InterPro" id="IPR036961">
    <property type="entry name" value="Kinesin_motor_dom_sf"/>
</dbReference>
<dbReference type="InterPro" id="IPR000719">
    <property type="entry name" value="Prot_kinase_dom"/>
</dbReference>
<reference evidence="26" key="2">
    <citation type="submission" date="2022-10" db="EMBL/GenBank/DDBJ databases">
        <authorList>
            <consortium name="ENA_rothamsted_submissions"/>
            <consortium name="culmorum"/>
            <person name="King R."/>
        </authorList>
    </citation>
    <scope>NUCLEOTIDE SEQUENCE</scope>
</reference>
<dbReference type="GO" id="GO:0030832">
    <property type="term" value="P:regulation of actin filament length"/>
    <property type="evidence" value="ECO:0007669"/>
    <property type="project" value="TreeGrafter"/>
</dbReference>
<evidence type="ECO:0000313" key="26">
    <source>
        <dbReference type="EMBL" id="CAH1737735.1"/>
    </source>
</evidence>
<comment type="catalytic activity">
    <reaction evidence="19">
        <text>L-threonyl-[protein] + ATP = O-phospho-L-threonyl-[protein] + ADP + H(+)</text>
        <dbReference type="Rhea" id="RHEA:46608"/>
        <dbReference type="Rhea" id="RHEA-COMP:11060"/>
        <dbReference type="Rhea" id="RHEA-COMP:11605"/>
        <dbReference type="ChEBI" id="CHEBI:15378"/>
        <dbReference type="ChEBI" id="CHEBI:30013"/>
        <dbReference type="ChEBI" id="CHEBI:30616"/>
        <dbReference type="ChEBI" id="CHEBI:61977"/>
        <dbReference type="ChEBI" id="CHEBI:456216"/>
        <dbReference type="EC" id="2.7.11.1"/>
    </reaction>
</comment>
<evidence type="ECO:0000256" key="11">
    <source>
        <dbReference type="ARBA" id="ARBA00022777"/>
    </source>
</evidence>
<dbReference type="GO" id="GO:0016459">
    <property type="term" value="C:myosin complex"/>
    <property type="evidence" value="ECO:0007669"/>
    <property type="project" value="UniProtKB-KW"/>
</dbReference>
<proteinExistence type="inferred from homology"/>
<feature type="binding site" evidence="22">
    <location>
        <position position="51"/>
    </location>
    <ligand>
        <name>ATP</name>
        <dbReference type="ChEBI" id="CHEBI:30616"/>
    </ligand>
</feature>
<comment type="subcellular location">
    <subcellularLocation>
        <location evidence="2">Cell projection</location>
    </subcellularLocation>
    <subcellularLocation>
        <location evidence="1">Cytoplasm</location>
        <location evidence="1">Cytoskeleton</location>
    </subcellularLocation>
</comment>
<evidence type="ECO:0000313" key="27">
    <source>
        <dbReference type="Proteomes" id="UP001154329"/>
    </source>
</evidence>
<feature type="region of interest" description="Disordered" evidence="23">
    <location>
        <begin position="317"/>
        <end position="336"/>
    </location>
</feature>
<evidence type="ECO:0000256" key="22">
    <source>
        <dbReference type="PROSITE-ProRule" id="PRU10141"/>
    </source>
</evidence>
<evidence type="ECO:0000256" key="13">
    <source>
        <dbReference type="ARBA" id="ARBA00023123"/>
    </source>
</evidence>
<keyword evidence="10 21" id="KW-0547">Nucleotide-binding</keyword>
<keyword evidence="27" id="KW-1185">Reference proteome</keyword>
<comment type="caution">
    <text evidence="21">Lacks conserved residue(s) required for the propagation of feature annotation.</text>
</comment>
<dbReference type="PROSITE" id="PS50011">
    <property type="entry name" value="PROTEIN_KINASE_DOM"/>
    <property type="match status" value="1"/>
</dbReference>
<dbReference type="SMART" id="SM00015">
    <property type="entry name" value="IQ"/>
    <property type="match status" value="2"/>
</dbReference>
<dbReference type="PANTHER" id="PTHR46256">
    <property type="entry name" value="AGAP011099-PA"/>
    <property type="match status" value="1"/>
</dbReference>
<sequence length="1288" mass="147351">MDYYRMCQRFGLNSVPSPDGRFTIDELIGEGTYGEVFRAKDTVTGEFVAIKILEDIAGNEEEIEDEYLALRDLSLHPNIPSFHGIYFVKGSKQLNDQLWFVMELCQGGSVTDLVHGLKSQGKQLTEDQIAYILHETLQALAFLHRNHCMHRDVKGHNILLTEDGQVKLVDFGVSSHLGATMGRRDTSVGTPYWMAPEVIACEQQRDSSYDSRCDVWSLGITAIELATGDPPLSGLHPMRALFQIPREPPPVLPLSARPDAPKLTHFVSRCLIKDFEQRPTTTILIHDPFIIHGSKCIHRVREELRAEIRYQREVSGRVQKHPDVTTKHGKLKSKRKNPPTTIYVDDLAALDSLSEERIVNQLKKRYQMNFIYTYIGDILLAINPFTPLPLYTSAEQKKYCNQMRAAYPPHIFAIADSAYQFMLHEKANQSIVISGESGAGKTESGNLLLKQLVYLGKAPNRNLEQRILQMNPIMEAFGNARTGINNNSSRFGKFLELSMTKSGQLTGARVSVYLLEQSRVIQQANRESNFHAFYYIYDGLEHDKRLKEFHLDRELRQMHSYLPSDRQDNKTKQNNVDKFAQLKNAFEQVGFKDEEVNSIYCILAAILHLGDIEFGEIITDNNTDNKSTVIDLTPIHRTSCLLDIESSDLLECLSVNSVVTRGEIIQRNNSVSEAVATRDAIARALYSRLFDWLVNSINSLLSFYNTREEYNVIGILDIFGFENFTYNSFEQLCINIANEQLQYFFNQHVFALEQAEYESEGVPVQHVGFCDNRPVLDMLVSRPMGLLALLDEESRFPRATDRSLVEKFHCNIKCNYYVRPKSNALQFEVKHFAGNVTYQASGMLEKNRHLLAIEAIQVLRKSNNKTVRALFQSPVTKTGNLYSQDSSTGLVGLASQSRGQQTAATYFRHSLAELLHRMGCNNSGVSLPRFVRCIKPNDQRQPKQFDPLKVVAQLRCSGVMETIRIRRNGYSHRLLFKDFISRYAILGFRLYEKVPPTRDNCKHLLVKLKLDGWAIGKTKVFLKYYHIEHLTKLHEKQLRHIIFVQSCVRRWLAMKHYREALLAKQMSWGALTLQKHTRGWLARQKKKKSKGEIPVGEVAPIYRQEPKENDSPIIKNQNKVSPVIVAENKKTYIQQNGVKVLPCKVQQKVEREKHLIDFSKNVHACNKEFYKFIKKTNISICLNDLKDFNTTGQKGLVHNAIKKLVNENYCKFDSENRMSSITAKTNNIQPVNKPKWVSPLRLTPPDINRLPEGFDFRQLLRPTQHAPTESLRKRLVQRSRPVAANAKG</sequence>
<dbReference type="GO" id="GO:0003779">
    <property type="term" value="F:actin binding"/>
    <property type="evidence" value="ECO:0007669"/>
    <property type="project" value="UniProtKB-KW"/>
</dbReference>
<keyword evidence="15 21" id="KW-0009">Actin-binding</keyword>
<keyword evidence="16" id="KW-0206">Cytoskeleton</keyword>
<keyword evidence="13 21" id="KW-0518">Myosin</keyword>
<dbReference type="Gene3D" id="1.10.510.10">
    <property type="entry name" value="Transferase(Phosphotransferase) domain 1"/>
    <property type="match status" value="1"/>
</dbReference>
<evidence type="ECO:0000256" key="19">
    <source>
        <dbReference type="ARBA" id="ARBA00047899"/>
    </source>
</evidence>
<evidence type="ECO:0000256" key="10">
    <source>
        <dbReference type="ARBA" id="ARBA00022741"/>
    </source>
</evidence>
<comment type="similarity">
    <text evidence="21">Belongs to the TRAFAC class myosin-kinesin ATPase superfamily. Myosin family.</text>
</comment>
<dbReference type="SMART" id="SM00220">
    <property type="entry name" value="S_TKc"/>
    <property type="match status" value="1"/>
</dbReference>
<keyword evidence="14 21" id="KW-0505">Motor protein</keyword>
<evidence type="ECO:0000256" key="2">
    <source>
        <dbReference type="ARBA" id="ARBA00004316"/>
    </source>
</evidence>
<dbReference type="GO" id="GO:0004674">
    <property type="term" value="F:protein serine/threonine kinase activity"/>
    <property type="evidence" value="ECO:0007669"/>
    <property type="project" value="UniProtKB-KW"/>
</dbReference>
<keyword evidence="7" id="KW-0716">Sensory transduction</keyword>
<evidence type="ECO:0000256" key="9">
    <source>
        <dbReference type="ARBA" id="ARBA00022737"/>
    </source>
</evidence>
<evidence type="ECO:0000256" key="23">
    <source>
        <dbReference type="SAM" id="MobiDB-lite"/>
    </source>
</evidence>
<dbReference type="Gene3D" id="6.20.240.20">
    <property type="match status" value="1"/>
</dbReference>
<dbReference type="InterPro" id="IPR027417">
    <property type="entry name" value="P-loop_NTPase"/>
</dbReference>
<feature type="binding site" evidence="21">
    <location>
        <begin position="435"/>
        <end position="442"/>
    </location>
    <ligand>
        <name>ATP</name>
        <dbReference type="ChEBI" id="CHEBI:30616"/>
    </ligand>
</feature>
<dbReference type="InterPro" id="IPR052409">
    <property type="entry name" value="Myosin-III_kinase_activity"/>
</dbReference>
<dbReference type="Pfam" id="PF00063">
    <property type="entry name" value="Myosin_head"/>
    <property type="match status" value="1"/>
</dbReference>
<keyword evidence="8" id="KW-0808">Transferase</keyword>
<feature type="compositionally biased region" description="Basic residues" evidence="23">
    <location>
        <begin position="327"/>
        <end position="336"/>
    </location>
</feature>
<name>A0A9P0JK54_APHGO</name>